<evidence type="ECO:0000256" key="4">
    <source>
        <dbReference type="ARBA" id="ARBA00022801"/>
    </source>
</evidence>
<feature type="compositionally biased region" description="Basic and acidic residues" evidence="6">
    <location>
        <begin position="163"/>
        <end position="190"/>
    </location>
</feature>
<dbReference type="Pfam" id="PF04960">
    <property type="entry name" value="Glutaminase"/>
    <property type="match status" value="1"/>
</dbReference>
<name>A0A7R9F4B3_9NEOP</name>
<keyword evidence="4" id="KW-0378">Hydrolase</keyword>
<sequence>MEANCDSMAVMAATLANGGICPITEEKVLTPDSVRDVLSLMHSCGMYDYSGQFAFKVGLPAKSGVCGGMLVVIPNVMGICSWSPPLDHMGNSCRGVQFCEDAPEADYFLKHLFLTPTLFITHSRKSRERRRVSYFSIQAKHHVSRYSYLYGILHSPSTPYTLKTEEEKKREETNEEEKKEEEMRKEKEDETPLAALSNIEEVEDFIRSKYGKDGRLNKGDLGEIMGSVWLLILESVYKDGRGLHRAVFVTSLQGKSVEEMKKTLMGKINPVKDQIKIRAIRPAGTRLVVETESEDDVKKIIGNKKLAKTMTCEEPRKRRPLITIFDMDRDLTGEKLTDMTFERNLKGKMTKEEFEEGFKPKFKTGPRDRHVVNHVVEVSPRVEFKGSEPAFAWRESGKPFRKKHPSSPDRDLKIDLPVLGGLAQHDWHVSQLRHRGGSLTEIVDLLKLILVKMDGTGTSSKTERMGRG</sequence>
<dbReference type="GO" id="GO:0004359">
    <property type="term" value="F:glutaminase activity"/>
    <property type="evidence" value="ECO:0007669"/>
    <property type="project" value="UniProtKB-EC"/>
</dbReference>
<evidence type="ECO:0000256" key="1">
    <source>
        <dbReference type="ARBA" id="ARBA00011076"/>
    </source>
</evidence>
<protein>
    <recommendedName>
        <fullName evidence="3">glutaminase</fullName>
        <ecNumber evidence="3">3.5.1.2</ecNumber>
    </recommendedName>
</protein>
<dbReference type="EC" id="3.5.1.2" evidence="3"/>
<dbReference type="InterPro" id="IPR012338">
    <property type="entry name" value="Beta-lactam/transpept-like"/>
</dbReference>
<organism evidence="7">
    <name type="scientific">Timema bartmani</name>
    <dbReference type="NCBI Taxonomy" id="61472"/>
    <lineage>
        <taxon>Eukaryota</taxon>
        <taxon>Metazoa</taxon>
        <taxon>Ecdysozoa</taxon>
        <taxon>Arthropoda</taxon>
        <taxon>Hexapoda</taxon>
        <taxon>Insecta</taxon>
        <taxon>Pterygota</taxon>
        <taxon>Neoptera</taxon>
        <taxon>Polyneoptera</taxon>
        <taxon>Phasmatodea</taxon>
        <taxon>Timematodea</taxon>
        <taxon>Timematoidea</taxon>
        <taxon>Timematidae</taxon>
        <taxon>Timema</taxon>
    </lineage>
</organism>
<evidence type="ECO:0000256" key="2">
    <source>
        <dbReference type="ARBA" id="ARBA00011881"/>
    </source>
</evidence>
<comment type="subunit">
    <text evidence="2">Homotetramer.</text>
</comment>
<dbReference type="PANTHER" id="PTHR12544">
    <property type="entry name" value="GLUTAMINASE"/>
    <property type="match status" value="1"/>
</dbReference>
<evidence type="ECO:0000313" key="7">
    <source>
        <dbReference type="EMBL" id="CAD7446769.1"/>
    </source>
</evidence>
<comment type="similarity">
    <text evidence="1">Belongs to the glutaminase family.</text>
</comment>
<gene>
    <name evidence="7" type="ORF">TBIB3V08_LOCUS9092</name>
</gene>
<dbReference type="InterPro" id="IPR015868">
    <property type="entry name" value="Glutaminase"/>
</dbReference>
<dbReference type="EMBL" id="OD568284">
    <property type="protein sequence ID" value="CAD7446769.1"/>
    <property type="molecule type" value="Genomic_DNA"/>
</dbReference>
<dbReference type="GO" id="GO:0006543">
    <property type="term" value="P:L-glutamine catabolic process"/>
    <property type="evidence" value="ECO:0007669"/>
    <property type="project" value="TreeGrafter"/>
</dbReference>
<dbReference type="GO" id="GO:0006537">
    <property type="term" value="P:glutamate biosynthetic process"/>
    <property type="evidence" value="ECO:0007669"/>
    <property type="project" value="TreeGrafter"/>
</dbReference>
<dbReference type="Gene3D" id="3.40.710.10">
    <property type="entry name" value="DD-peptidase/beta-lactamase superfamily"/>
    <property type="match status" value="1"/>
</dbReference>
<evidence type="ECO:0000256" key="5">
    <source>
        <dbReference type="ARBA" id="ARBA00049534"/>
    </source>
</evidence>
<comment type="catalytic activity">
    <reaction evidence="5">
        <text>L-glutamine + H2O = L-glutamate + NH4(+)</text>
        <dbReference type="Rhea" id="RHEA:15889"/>
        <dbReference type="ChEBI" id="CHEBI:15377"/>
        <dbReference type="ChEBI" id="CHEBI:28938"/>
        <dbReference type="ChEBI" id="CHEBI:29985"/>
        <dbReference type="ChEBI" id="CHEBI:58359"/>
        <dbReference type="EC" id="3.5.1.2"/>
    </reaction>
</comment>
<dbReference type="PANTHER" id="PTHR12544:SF29">
    <property type="entry name" value="GLUTAMINASE"/>
    <property type="match status" value="1"/>
</dbReference>
<dbReference type="AlphaFoldDB" id="A0A7R9F4B3"/>
<dbReference type="SUPFAM" id="SSF56601">
    <property type="entry name" value="beta-lactamase/transpeptidase-like"/>
    <property type="match status" value="1"/>
</dbReference>
<reference evidence="7" key="1">
    <citation type="submission" date="2020-11" db="EMBL/GenBank/DDBJ databases">
        <authorList>
            <person name="Tran Van P."/>
        </authorList>
    </citation>
    <scope>NUCLEOTIDE SEQUENCE</scope>
</reference>
<evidence type="ECO:0000256" key="6">
    <source>
        <dbReference type="SAM" id="MobiDB-lite"/>
    </source>
</evidence>
<feature type="region of interest" description="Disordered" evidence="6">
    <location>
        <begin position="161"/>
        <end position="191"/>
    </location>
</feature>
<accession>A0A7R9F4B3</accession>
<evidence type="ECO:0000256" key="3">
    <source>
        <dbReference type="ARBA" id="ARBA00012918"/>
    </source>
</evidence>
<proteinExistence type="inferred from homology"/>